<accession>R4RM17</accession>
<protein>
    <submittedName>
        <fullName evidence="2">Uncharacterized protein</fullName>
    </submittedName>
</protein>
<dbReference type="RefSeq" id="WP_015637935.1">
    <property type="nucleotide sequence ID" value="NC_021236.1"/>
</dbReference>
<sequence length="231" mass="28114">MSRKIKIPYMNWLFFKKKKKRLKLLTNFYHSLQGDPFLTEEIILDGDLVKIEFYYLEQSKYYNALFQSRQFAVWTANQGVCRLLIDKDYYQHFAALYQKKINIFWLEFMTKVYQKEISLINRIKIAFGLVFLPCLLVVFLTLSVFQNKNRWFLWIPLIILLIFIFMINHWIKNKQKQLAFFQDQELKKTLEKIKKDLGETFFANLIEQQKKYNPEYKPLENEAEKDDNLKN</sequence>
<dbReference type="HOGENOM" id="CLU_1197808_0_0_14"/>
<evidence type="ECO:0000256" key="1">
    <source>
        <dbReference type="SAM" id="Phobius"/>
    </source>
</evidence>
<keyword evidence="1" id="KW-0812">Transmembrane</keyword>
<reference evidence="2 3" key="1">
    <citation type="journal article" date="2013" name="BMC Genomics">
        <title>Comparison of the complete genome sequence of two closely related isolates of 'Candidatus Phytoplasma australiense' reveals genome plasticity.</title>
        <authorList>
            <person name="Andersen M.T."/>
            <person name="Liefting L.W."/>
            <person name="Havukkala I."/>
            <person name="Beever R.E."/>
        </authorList>
    </citation>
    <scope>NUCLEOTIDE SEQUENCE [LARGE SCALE GENOMIC DNA]</scope>
    <source>
        <strain evidence="2 3">NZSb11</strain>
    </source>
</reference>
<name>R4RM17_PHYAS</name>
<feature type="transmembrane region" description="Helical" evidence="1">
    <location>
        <begin position="125"/>
        <end position="145"/>
    </location>
</feature>
<evidence type="ECO:0000313" key="2">
    <source>
        <dbReference type="EMBL" id="AGL90375.1"/>
    </source>
</evidence>
<dbReference type="PATRIC" id="fig|980422.3.peg.422"/>
<feature type="transmembrane region" description="Helical" evidence="1">
    <location>
        <begin position="151"/>
        <end position="171"/>
    </location>
</feature>
<dbReference type="AlphaFoldDB" id="R4RM17"/>
<dbReference type="Proteomes" id="UP000013941">
    <property type="component" value="Chromosome"/>
</dbReference>
<keyword evidence="1" id="KW-1133">Transmembrane helix</keyword>
<keyword evidence="3" id="KW-1185">Reference proteome</keyword>
<gene>
    <name evidence="2" type="ORF">SLY_0455</name>
</gene>
<evidence type="ECO:0000313" key="3">
    <source>
        <dbReference type="Proteomes" id="UP000013941"/>
    </source>
</evidence>
<dbReference type="EMBL" id="CP002548">
    <property type="protein sequence ID" value="AGL90375.1"/>
    <property type="molecule type" value="Genomic_DNA"/>
</dbReference>
<dbReference type="KEGG" id="nzs:SLY_0455"/>
<organism evidence="2 3">
    <name type="scientific">Strawberry lethal yellows phytoplasma (CPA) str. NZSb11</name>
    <dbReference type="NCBI Taxonomy" id="980422"/>
    <lineage>
        <taxon>Bacteria</taxon>
        <taxon>Bacillati</taxon>
        <taxon>Mycoplasmatota</taxon>
        <taxon>Mollicutes</taxon>
        <taxon>Acholeplasmatales</taxon>
        <taxon>Acholeplasmataceae</taxon>
        <taxon>Candidatus Phytoplasma</taxon>
        <taxon>16SrXII (Stolbur group)</taxon>
    </lineage>
</organism>
<keyword evidence="1" id="KW-0472">Membrane</keyword>
<proteinExistence type="predicted"/>